<accession>A0A917BAC6</accession>
<gene>
    <name evidence="4" type="ORF">GCM10011399_27910</name>
</gene>
<dbReference type="GO" id="GO:0004371">
    <property type="term" value="F:glycerone kinase activity"/>
    <property type="evidence" value="ECO:0007669"/>
    <property type="project" value="InterPro"/>
</dbReference>
<dbReference type="GO" id="GO:0005829">
    <property type="term" value="C:cytosol"/>
    <property type="evidence" value="ECO:0007669"/>
    <property type="project" value="TreeGrafter"/>
</dbReference>
<reference evidence="4 5" key="1">
    <citation type="journal article" date="2014" name="Int. J. Syst. Evol. Microbiol.">
        <title>Complete genome sequence of Corynebacterium casei LMG S-19264T (=DSM 44701T), isolated from a smear-ripened cheese.</title>
        <authorList>
            <consortium name="US DOE Joint Genome Institute (JGI-PGF)"/>
            <person name="Walter F."/>
            <person name="Albersmeier A."/>
            <person name="Kalinowski J."/>
            <person name="Ruckert C."/>
        </authorList>
    </citation>
    <scope>NUCLEOTIDE SEQUENCE [LARGE SCALE GENOMIC DNA]</scope>
    <source>
        <strain evidence="4 5">CGMCC 1.12976</strain>
    </source>
</reference>
<name>A0A917BAC6_9MICO</name>
<dbReference type="InterPro" id="IPR036117">
    <property type="entry name" value="DhaL_dom_sf"/>
</dbReference>
<organism evidence="4 5">
    <name type="scientific">Subtercola lobariae</name>
    <dbReference type="NCBI Taxonomy" id="1588641"/>
    <lineage>
        <taxon>Bacteria</taxon>
        <taxon>Bacillati</taxon>
        <taxon>Actinomycetota</taxon>
        <taxon>Actinomycetes</taxon>
        <taxon>Micrococcales</taxon>
        <taxon>Microbacteriaceae</taxon>
        <taxon>Subtercola</taxon>
    </lineage>
</organism>
<proteinExistence type="predicted"/>
<dbReference type="SMART" id="SM01120">
    <property type="entry name" value="Dak2"/>
    <property type="match status" value="1"/>
</dbReference>
<dbReference type="SUPFAM" id="SSF101473">
    <property type="entry name" value="DhaL-like"/>
    <property type="match status" value="1"/>
</dbReference>
<evidence type="ECO:0000313" key="5">
    <source>
        <dbReference type="Proteomes" id="UP000598775"/>
    </source>
</evidence>
<dbReference type="Gene3D" id="1.25.40.340">
    <property type="match status" value="1"/>
</dbReference>
<dbReference type="InterPro" id="IPR050861">
    <property type="entry name" value="Dihydroxyacetone_Kinase"/>
</dbReference>
<feature type="domain" description="DhaL" evidence="3">
    <location>
        <begin position="6"/>
        <end position="207"/>
    </location>
</feature>
<dbReference type="EMBL" id="BMGP01000005">
    <property type="protein sequence ID" value="GGF33206.1"/>
    <property type="molecule type" value="Genomic_DNA"/>
</dbReference>
<dbReference type="Pfam" id="PF02734">
    <property type="entry name" value="Dak2"/>
    <property type="match status" value="1"/>
</dbReference>
<dbReference type="PANTHER" id="PTHR28629">
    <property type="entry name" value="TRIOKINASE/FMN CYCLASE"/>
    <property type="match status" value="1"/>
</dbReference>
<keyword evidence="2 4" id="KW-0418">Kinase</keyword>
<evidence type="ECO:0000313" key="4">
    <source>
        <dbReference type="EMBL" id="GGF33206.1"/>
    </source>
</evidence>
<dbReference type="FunFam" id="1.25.40.340:FF:000002">
    <property type="entry name" value="Dihydroxyacetone kinase, L subunit"/>
    <property type="match status" value="1"/>
</dbReference>
<dbReference type="InterPro" id="IPR012737">
    <property type="entry name" value="DhaK_L_YcgS"/>
</dbReference>
<keyword evidence="1" id="KW-0808">Transferase</keyword>
<keyword evidence="5" id="KW-1185">Reference proteome</keyword>
<comment type="caution">
    <text evidence="4">The sequence shown here is derived from an EMBL/GenBank/DDBJ whole genome shotgun (WGS) entry which is preliminary data.</text>
</comment>
<dbReference type="NCBIfam" id="TIGR02365">
    <property type="entry name" value="dha_L_ycgS"/>
    <property type="match status" value="1"/>
</dbReference>
<dbReference type="AlphaFoldDB" id="A0A917BAC6"/>
<protein>
    <submittedName>
        <fullName evidence="4">Dihydroxyacetone kinase subunit L</fullName>
    </submittedName>
</protein>
<dbReference type="PANTHER" id="PTHR28629:SF4">
    <property type="entry name" value="TRIOKINASE_FMN CYCLASE"/>
    <property type="match status" value="1"/>
</dbReference>
<evidence type="ECO:0000256" key="1">
    <source>
        <dbReference type="ARBA" id="ARBA00022679"/>
    </source>
</evidence>
<dbReference type="InterPro" id="IPR004007">
    <property type="entry name" value="DhaL_dom"/>
</dbReference>
<dbReference type="GO" id="GO:0019563">
    <property type="term" value="P:glycerol catabolic process"/>
    <property type="evidence" value="ECO:0007669"/>
    <property type="project" value="TreeGrafter"/>
</dbReference>
<evidence type="ECO:0000259" key="3">
    <source>
        <dbReference type="PROSITE" id="PS51480"/>
    </source>
</evidence>
<dbReference type="Proteomes" id="UP000598775">
    <property type="component" value="Unassembled WGS sequence"/>
</dbReference>
<dbReference type="PROSITE" id="PS51480">
    <property type="entry name" value="DHAL"/>
    <property type="match status" value="1"/>
</dbReference>
<sequence length="228" mass="23078">MSLGITWVTDWIRQSARVISEHRVELITLDREIGDGDHGENLDRGFTAVLGKLDDLPPDSVPGDALKLVATTLISTVGGASGPLLGTAYLKAAGAVGKEPELNGAAIVALLTAARDGVVLRGKAEVGDKTMIDAWTPAVDAAAAALADGKNEVEILQAAADAAEKGAESTEPIVARKGRASYLGERAIGHRDPGSQSSALLIRAAADTAAADDSSAGEGSSADDGSAS</sequence>
<dbReference type="RefSeq" id="WP_188679224.1">
    <property type="nucleotide sequence ID" value="NZ_BMGP01000005.1"/>
</dbReference>
<evidence type="ECO:0000256" key="2">
    <source>
        <dbReference type="ARBA" id="ARBA00022777"/>
    </source>
</evidence>